<evidence type="ECO:0000256" key="4">
    <source>
        <dbReference type="ARBA" id="ARBA00022801"/>
    </source>
</evidence>
<evidence type="ECO:0000313" key="12">
    <source>
        <dbReference type="Proteomes" id="UP001431572"/>
    </source>
</evidence>
<dbReference type="GO" id="GO:0004630">
    <property type="term" value="F:phospholipase D activity"/>
    <property type="evidence" value="ECO:0007669"/>
    <property type="project" value="UniProtKB-EC"/>
</dbReference>
<dbReference type="InterPro" id="IPR051406">
    <property type="entry name" value="PLD_domain"/>
</dbReference>
<keyword evidence="6" id="KW-0443">Lipid metabolism</keyword>
<evidence type="ECO:0000313" key="9">
    <source>
        <dbReference type="EMBL" id="NWJ44990.1"/>
    </source>
</evidence>
<evidence type="ECO:0000256" key="3">
    <source>
        <dbReference type="ARBA" id="ARBA00012027"/>
    </source>
</evidence>
<keyword evidence="7" id="KW-0812">Transmembrane</keyword>
<keyword evidence="5" id="KW-0442">Lipid degradation</keyword>
<dbReference type="AlphaFoldDB" id="A0A8T7LZW4"/>
<comment type="similarity">
    <text evidence="2">Belongs to the phospholipase D family.</text>
</comment>
<keyword evidence="4" id="KW-0378">Hydrolase</keyword>
<sequence length="420" mass="46523">MAGNQNKKNDPENYVPQRERTIRTLLISGIALIVVAAIAIVGLLMMGGSQTTVAVITAEATEDPQQEVSSVLDTTPKAIEGTVVEGALGSGGHYKTDWYELYFTAPVYPDKPENHKGSLDQYLTNFINTAERTVDVADYDFDLANVADAMVAATKRGVRVRMVTDTDTITNKDKNIQAAFDKLKKASITIVDDQRSPIMHNKFTVVDNKAVSTGSWNYTDGDTYHLNNNVIFIKNPQLAQNYTTEFEKMFIKKDFGPNKDKGVPYPSLLIGNTKIENYFAAEDGVAQKIVDKIGTAKSSIYFMAFSFTHNGIGKAIMDKAKAGVKVGGVFETTGSQTVYSQYKKMLEQKLDVYTDGNPWVMHHKVIILDEHITIFGSFNFSDNADKSNDENLLIIDDEGLAKAFKTEYDRVLEVAKAKKK</sequence>
<accession>A0A8T7LZW4</accession>
<dbReference type="Proteomes" id="UP000521676">
    <property type="component" value="Unassembled WGS sequence"/>
</dbReference>
<reference evidence="9 11" key="1">
    <citation type="submission" date="2020-06" db="EMBL/GenBank/DDBJ databases">
        <title>Anoxygenic phototrophic Chloroflexota member uses a Type I reaction center.</title>
        <authorList>
            <person name="Tsuji J.M."/>
            <person name="Shaw N.A."/>
            <person name="Nagashima S."/>
            <person name="Venkiteswaran J."/>
            <person name="Schiff S.L."/>
            <person name="Hanada S."/>
            <person name="Tank M."/>
            <person name="Neufeld J.D."/>
        </authorList>
    </citation>
    <scope>NUCLEOTIDE SEQUENCE [LARGE SCALE GENOMIC DNA]</scope>
    <source>
        <strain evidence="9">L227-S17</strain>
    </source>
</reference>
<dbReference type="PANTHER" id="PTHR43856:SF1">
    <property type="entry name" value="MITOCHONDRIAL CARDIOLIPIN HYDROLASE"/>
    <property type="match status" value="1"/>
</dbReference>
<organism evidence="9 11">
    <name type="scientific">Candidatus Chlorohelix allophototropha</name>
    <dbReference type="NCBI Taxonomy" id="3003348"/>
    <lineage>
        <taxon>Bacteria</taxon>
        <taxon>Bacillati</taxon>
        <taxon>Chloroflexota</taxon>
        <taxon>Chloroflexia</taxon>
        <taxon>Candidatus Chloroheliales</taxon>
        <taxon>Candidatus Chloroheliaceae</taxon>
        <taxon>Candidatus Chlorohelix</taxon>
    </lineage>
</organism>
<feature type="domain" description="PLD phosphodiesterase" evidence="8">
    <location>
        <begin position="195"/>
        <end position="222"/>
    </location>
</feature>
<dbReference type="PROSITE" id="PS50035">
    <property type="entry name" value="PLD"/>
    <property type="match status" value="2"/>
</dbReference>
<dbReference type="SMART" id="SM00155">
    <property type="entry name" value="PLDc"/>
    <property type="match status" value="2"/>
</dbReference>
<dbReference type="GO" id="GO:0006793">
    <property type="term" value="P:phosphorus metabolic process"/>
    <property type="evidence" value="ECO:0007669"/>
    <property type="project" value="UniProtKB-ARBA"/>
</dbReference>
<gene>
    <name evidence="9" type="ORF">HXX08_03840</name>
    <name evidence="10" type="ORF">OZ401_000116</name>
</gene>
<evidence type="ECO:0000256" key="7">
    <source>
        <dbReference type="SAM" id="Phobius"/>
    </source>
</evidence>
<proteinExistence type="inferred from homology"/>
<dbReference type="GO" id="GO:0016042">
    <property type="term" value="P:lipid catabolic process"/>
    <property type="evidence" value="ECO:0007669"/>
    <property type="project" value="UniProtKB-KW"/>
</dbReference>
<dbReference type="InterPro" id="IPR025202">
    <property type="entry name" value="PLD-like_dom"/>
</dbReference>
<evidence type="ECO:0000313" key="11">
    <source>
        <dbReference type="Proteomes" id="UP000521676"/>
    </source>
</evidence>
<dbReference type="PANTHER" id="PTHR43856">
    <property type="entry name" value="CARDIOLIPIN HYDROLASE"/>
    <property type="match status" value="1"/>
</dbReference>
<dbReference type="Gene3D" id="3.30.870.10">
    <property type="entry name" value="Endonuclease Chain A"/>
    <property type="match status" value="2"/>
</dbReference>
<evidence type="ECO:0000259" key="8">
    <source>
        <dbReference type="PROSITE" id="PS50035"/>
    </source>
</evidence>
<keyword evidence="12" id="KW-1185">Reference proteome</keyword>
<dbReference type="Proteomes" id="UP001431572">
    <property type="component" value="Chromosome 1"/>
</dbReference>
<feature type="domain" description="PLD phosphodiesterase" evidence="8">
    <location>
        <begin position="357"/>
        <end position="384"/>
    </location>
</feature>
<protein>
    <recommendedName>
        <fullName evidence="3">phospholipase D</fullName>
        <ecNumber evidence="3">3.1.4.4</ecNumber>
    </recommendedName>
</protein>
<evidence type="ECO:0000256" key="5">
    <source>
        <dbReference type="ARBA" id="ARBA00022963"/>
    </source>
</evidence>
<dbReference type="EMBL" id="CP128399">
    <property type="protein sequence ID" value="WJW66871.1"/>
    <property type="molecule type" value="Genomic_DNA"/>
</dbReference>
<reference evidence="10" key="2">
    <citation type="journal article" date="2024" name="Nature">
        <title>Anoxygenic phototroph of the Chloroflexota uses a type I reaction centre.</title>
        <authorList>
            <person name="Tsuji J.M."/>
            <person name="Shaw N.A."/>
            <person name="Nagashima S."/>
            <person name="Venkiteswaran J.J."/>
            <person name="Schiff S.L."/>
            <person name="Watanabe T."/>
            <person name="Fukui M."/>
            <person name="Hanada S."/>
            <person name="Tank M."/>
            <person name="Neufeld J.D."/>
        </authorList>
    </citation>
    <scope>NUCLEOTIDE SEQUENCE</scope>
    <source>
        <strain evidence="10">L227-S17</strain>
    </source>
</reference>
<evidence type="ECO:0000256" key="6">
    <source>
        <dbReference type="ARBA" id="ARBA00023098"/>
    </source>
</evidence>
<dbReference type="GO" id="GO:0016891">
    <property type="term" value="F:RNA endonuclease activity producing 5'-phosphomonoesters, hydrolytic mechanism"/>
    <property type="evidence" value="ECO:0007669"/>
    <property type="project" value="TreeGrafter"/>
</dbReference>
<dbReference type="InterPro" id="IPR001736">
    <property type="entry name" value="PLipase_D/transphosphatidylase"/>
</dbReference>
<feature type="transmembrane region" description="Helical" evidence="7">
    <location>
        <begin position="25"/>
        <end position="46"/>
    </location>
</feature>
<keyword evidence="7" id="KW-0472">Membrane</keyword>
<evidence type="ECO:0000256" key="1">
    <source>
        <dbReference type="ARBA" id="ARBA00000798"/>
    </source>
</evidence>
<keyword evidence="7" id="KW-1133">Transmembrane helix</keyword>
<dbReference type="Pfam" id="PF13091">
    <property type="entry name" value="PLDc_2"/>
    <property type="match status" value="2"/>
</dbReference>
<name>A0A8T7LZW4_9CHLR</name>
<dbReference type="EC" id="3.1.4.4" evidence="3"/>
<dbReference type="EMBL" id="JACATZ010000001">
    <property type="protein sequence ID" value="NWJ44990.1"/>
    <property type="molecule type" value="Genomic_DNA"/>
</dbReference>
<dbReference type="SUPFAM" id="SSF56024">
    <property type="entry name" value="Phospholipase D/nuclease"/>
    <property type="match status" value="2"/>
</dbReference>
<evidence type="ECO:0000256" key="2">
    <source>
        <dbReference type="ARBA" id="ARBA00008664"/>
    </source>
</evidence>
<dbReference type="RefSeq" id="WP_341468764.1">
    <property type="nucleotide sequence ID" value="NZ_CP128399.1"/>
</dbReference>
<evidence type="ECO:0000313" key="10">
    <source>
        <dbReference type="EMBL" id="WJW66871.1"/>
    </source>
</evidence>
<comment type="catalytic activity">
    <reaction evidence="1">
        <text>a 1,2-diacyl-sn-glycero-3-phosphocholine + H2O = a 1,2-diacyl-sn-glycero-3-phosphate + choline + H(+)</text>
        <dbReference type="Rhea" id="RHEA:14445"/>
        <dbReference type="ChEBI" id="CHEBI:15354"/>
        <dbReference type="ChEBI" id="CHEBI:15377"/>
        <dbReference type="ChEBI" id="CHEBI:15378"/>
        <dbReference type="ChEBI" id="CHEBI:57643"/>
        <dbReference type="ChEBI" id="CHEBI:58608"/>
        <dbReference type="EC" id="3.1.4.4"/>
    </reaction>
</comment>